<dbReference type="AlphaFoldDB" id="A0A2H2ZCQ5"/>
<reference evidence="3 4" key="1">
    <citation type="journal article" date="2015" name="Genome Announc.">
        <title>Genome sequence and annotation of Trichoderma parareesei, the ancestor of the cellulase producer Trichoderma reesei.</title>
        <authorList>
            <person name="Yang D."/>
            <person name="Pomraning K."/>
            <person name="Kopchinskiy A."/>
            <person name="Karimi Aghcheh R."/>
            <person name="Atanasova L."/>
            <person name="Chenthamara K."/>
            <person name="Baker S.E."/>
            <person name="Zhang R."/>
            <person name="Shen Q."/>
            <person name="Freitag M."/>
            <person name="Kubicek C.P."/>
            <person name="Druzhinina I.S."/>
        </authorList>
    </citation>
    <scope>NUCLEOTIDE SEQUENCE [LARGE SCALE GENOMIC DNA]</scope>
    <source>
        <strain evidence="3 4">CBS 125925</strain>
    </source>
</reference>
<protein>
    <recommendedName>
        <fullName evidence="2">Thiamine pyrophosphate enzyme TPP-binding domain-containing protein</fullName>
    </recommendedName>
</protein>
<evidence type="ECO:0000313" key="3">
    <source>
        <dbReference type="EMBL" id="OTA00196.1"/>
    </source>
</evidence>
<dbReference type="GO" id="GO:0009097">
    <property type="term" value="P:isoleucine biosynthetic process"/>
    <property type="evidence" value="ECO:0007669"/>
    <property type="project" value="TreeGrafter"/>
</dbReference>
<dbReference type="GO" id="GO:0050660">
    <property type="term" value="F:flavin adenine dinucleotide binding"/>
    <property type="evidence" value="ECO:0007669"/>
    <property type="project" value="TreeGrafter"/>
</dbReference>
<dbReference type="GO" id="GO:0005948">
    <property type="term" value="C:acetolactate synthase complex"/>
    <property type="evidence" value="ECO:0007669"/>
    <property type="project" value="TreeGrafter"/>
</dbReference>
<sequence length="232" mass="24496">MQIVDDLRTGEASKVLATKAQTAAEEARLQSYTAKIERIAKAAEPFPNNTFGTGHLSKVLRSVCPEDTIWAVEAVTNTSFIHDNVRPTLPGSWINCGGGGLGWSGGGALGMKLAADAEGKGQFVCQIVGDGTYLFSMPSSVYWISKRYNIPILTIVLNNNDGEAAEATNEEMNISFNPPPDYAGIAAAAGTGDIFALKVTKPDGLEAVLRDAVAKVKGGQTTVVDCRIVTDC</sequence>
<organism evidence="3 4">
    <name type="scientific">Trichoderma parareesei</name>
    <name type="common">Filamentous fungus</name>
    <dbReference type="NCBI Taxonomy" id="858221"/>
    <lineage>
        <taxon>Eukaryota</taxon>
        <taxon>Fungi</taxon>
        <taxon>Dikarya</taxon>
        <taxon>Ascomycota</taxon>
        <taxon>Pezizomycotina</taxon>
        <taxon>Sordariomycetes</taxon>
        <taxon>Hypocreomycetidae</taxon>
        <taxon>Hypocreales</taxon>
        <taxon>Hypocreaceae</taxon>
        <taxon>Trichoderma</taxon>
    </lineage>
</organism>
<dbReference type="Proteomes" id="UP000219286">
    <property type="component" value="Unassembled WGS sequence"/>
</dbReference>
<name>A0A2H2ZCQ5_TRIPA</name>
<comment type="caution">
    <text evidence="3">The sequence shown here is derived from an EMBL/GenBank/DDBJ whole genome shotgun (WGS) entry which is preliminary data.</text>
</comment>
<accession>A0A2H2ZCQ5</accession>
<dbReference type="PANTHER" id="PTHR18968:SF164">
    <property type="entry name" value="PYRUVATE DECARBOXYLASE"/>
    <property type="match status" value="1"/>
</dbReference>
<dbReference type="PANTHER" id="PTHR18968">
    <property type="entry name" value="THIAMINE PYROPHOSPHATE ENZYMES"/>
    <property type="match status" value="1"/>
</dbReference>
<dbReference type="Gene3D" id="3.40.50.970">
    <property type="match status" value="1"/>
</dbReference>
<dbReference type="InterPro" id="IPR011766">
    <property type="entry name" value="TPP_enzyme_TPP-bd"/>
</dbReference>
<dbReference type="GO" id="GO:0030976">
    <property type="term" value="F:thiamine pyrophosphate binding"/>
    <property type="evidence" value="ECO:0007669"/>
    <property type="project" value="InterPro"/>
</dbReference>
<dbReference type="EMBL" id="LFMI01000051">
    <property type="protein sequence ID" value="OTA00196.1"/>
    <property type="molecule type" value="Genomic_DNA"/>
</dbReference>
<dbReference type="GO" id="GO:0005739">
    <property type="term" value="C:mitochondrion"/>
    <property type="evidence" value="ECO:0007669"/>
    <property type="project" value="TreeGrafter"/>
</dbReference>
<dbReference type="GO" id="GO:0009099">
    <property type="term" value="P:L-valine biosynthetic process"/>
    <property type="evidence" value="ECO:0007669"/>
    <property type="project" value="TreeGrafter"/>
</dbReference>
<dbReference type="Pfam" id="PF02775">
    <property type="entry name" value="TPP_enzyme_C"/>
    <property type="match status" value="1"/>
</dbReference>
<keyword evidence="4" id="KW-1185">Reference proteome</keyword>
<dbReference type="GO" id="GO:0003984">
    <property type="term" value="F:acetolactate synthase activity"/>
    <property type="evidence" value="ECO:0007669"/>
    <property type="project" value="TreeGrafter"/>
</dbReference>
<dbReference type="InterPro" id="IPR029061">
    <property type="entry name" value="THDP-binding"/>
</dbReference>
<proteinExistence type="inferred from homology"/>
<comment type="similarity">
    <text evidence="1">Belongs to the TPP enzyme family.</text>
</comment>
<evidence type="ECO:0000259" key="2">
    <source>
        <dbReference type="Pfam" id="PF02775"/>
    </source>
</evidence>
<feature type="domain" description="Thiamine pyrophosphate enzyme TPP-binding" evidence="2">
    <location>
        <begin position="81"/>
        <end position="226"/>
    </location>
</feature>
<evidence type="ECO:0000313" key="4">
    <source>
        <dbReference type="Proteomes" id="UP000219286"/>
    </source>
</evidence>
<evidence type="ECO:0000256" key="1">
    <source>
        <dbReference type="ARBA" id="ARBA00007812"/>
    </source>
</evidence>
<gene>
    <name evidence="3" type="ORF">A9Z42_0058230</name>
</gene>
<dbReference type="InterPro" id="IPR045229">
    <property type="entry name" value="TPP_enz"/>
</dbReference>
<dbReference type="SUPFAM" id="SSF52518">
    <property type="entry name" value="Thiamin diphosphate-binding fold (THDP-binding)"/>
    <property type="match status" value="1"/>
</dbReference>